<dbReference type="AlphaFoldDB" id="A0A0K8R5Z1"/>
<dbReference type="EMBL" id="GADI01007525">
    <property type="protein sequence ID" value="JAA66283.1"/>
    <property type="molecule type" value="mRNA"/>
</dbReference>
<name>A0A0K8R5Z1_IXORI</name>
<accession>A0A0K8R5Z1</accession>
<protein>
    <submittedName>
        <fullName evidence="1">Putative actin-related protein arp2/3 complex subunit arp2</fullName>
    </submittedName>
</protein>
<reference evidence="1" key="1">
    <citation type="submission" date="2012-12" db="EMBL/GenBank/DDBJ databases">
        <title>Identification and characterization of a phenylalanine ammonia-lyase gene family in Isatis indigotica Fort.</title>
        <authorList>
            <person name="Liu Q."/>
            <person name="Chen J."/>
            <person name="Zhou X."/>
            <person name="Di P."/>
            <person name="Xiao Y."/>
            <person name="Xuan H."/>
            <person name="Zhang L."/>
            <person name="Chen W."/>
        </authorList>
    </citation>
    <scope>NUCLEOTIDE SEQUENCE</scope>
    <source>
        <tissue evidence="1">Salivary gland</tissue>
    </source>
</reference>
<organism evidence="1">
    <name type="scientific">Ixodes ricinus</name>
    <name type="common">Common tick</name>
    <name type="synonym">Acarus ricinus</name>
    <dbReference type="NCBI Taxonomy" id="34613"/>
    <lineage>
        <taxon>Eukaryota</taxon>
        <taxon>Metazoa</taxon>
        <taxon>Ecdysozoa</taxon>
        <taxon>Arthropoda</taxon>
        <taxon>Chelicerata</taxon>
        <taxon>Arachnida</taxon>
        <taxon>Acari</taxon>
        <taxon>Parasitiformes</taxon>
        <taxon>Ixodida</taxon>
        <taxon>Ixodoidea</taxon>
        <taxon>Ixodidae</taxon>
        <taxon>Ixodinae</taxon>
        <taxon>Ixodes</taxon>
    </lineage>
</organism>
<evidence type="ECO:0000313" key="1">
    <source>
        <dbReference type="EMBL" id="JAA66283.1"/>
    </source>
</evidence>
<proteinExistence type="evidence at transcript level"/>
<sequence length="95" mass="11035">MTKQRSHKGRRWVISPEISGMLRFQAQISSPVTIRISRASSNRHRHFGESNIIRNKEENWFDLEATSWIDSDSVDSVPKYRAYLYLDVAYFVGGS</sequence>